<dbReference type="InterPro" id="IPR037524">
    <property type="entry name" value="PA14/GLEYA"/>
</dbReference>
<dbReference type="AlphaFoldDB" id="A0A162JCM2"/>
<dbReference type="OMA" id="QTPLITE"/>
<keyword evidence="5" id="KW-1185">Reference proteome</keyword>
<comment type="caution">
    <text evidence="4">The sequence shown here is derived from an EMBL/GenBank/DDBJ whole genome shotgun (WGS) entry which is preliminary data.</text>
</comment>
<dbReference type="InterPro" id="IPR018871">
    <property type="entry name" value="GLEYA_adhesin_domain"/>
</dbReference>
<evidence type="ECO:0000313" key="4">
    <source>
        <dbReference type="EMBL" id="OAA40313.1"/>
    </source>
</evidence>
<dbReference type="Pfam" id="PF10528">
    <property type="entry name" value="GLEYA"/>
    <property type="match status" value="1"/>
</dbReference>
<evidence type="ECO:0000256" key="2">
    <source>
        <dbReference type="SAM" id="SignalP"/>
    </source>
</evidence>
<proteinExistence type="predicted"/>
<dbReference type="EMBL" id="AZHC01000019">
    <property type="protein sequence ID" value="OAA40313.1"/>
    <property type="molecule type" value="Genomic_DNA"/>
</dbReference>
<feature type="domain" description="PA14" evidence="3">
    <location>
        <begin position="185"/>
        <end position="346"/>
    </location>
</feature>
<feature type="signal peptide" evidence="2">
    <location>
        <begin position="1"/>
        <end position="22"/>
    </location>
</feature>
<organism evidence="4 5">
    <name type="scientific">Metarhizium rileyi (strain RCEF 4871)</name>
    <name type="common">Nomuraea rileyi</name>
    <dbReference type="NCBI Taxonomy" id="1649241"/>
    <lineage>
        <taxon>Eukaryota</taxon>
        <taxon>Fungi</taxon>
        <taxon>Dikarya</taxon>
        <taxon>Ascomycota</taxon>
        <taxon>Pezizomycotina</taxon>
        <taxon>Sordariomycetes</taxon>
        <taxon>Hypocreomycetidae</taxon>
        <taxon>Hypocreales</taxon>
        <taxon>Clavicipitaceae</taxon>
        <taxon>Metarhizium</taxon>
    </lineage>
</organism>
<protein>
    <submittedName>
        <fullName evidence="4">Floculation protein FLO1</fullName>
    </submittedName>
</protein>
<dbReference type="Gene3D" id="2.60.120.1560">
    <property type="match status" value="1"/>
</dbReference>
<dbReference type="PROSITE" id="PS51820">
    <property type="entry name" value="PA14"/>
    <property type="match status" value="1"/>
</dbReference>
<evidence type="ECO:0000259" key="3">
    <source>
        <dbReference type="PROSITE" id="PS51820"/>
    </source>
</evidence>
<dbReference type="OrthoDB" id="4792629at2759"/>
<feature type="region of interest" description="Disordered" evidence="1">
    <location>
        <begin position="87"/>
        <end position="119"/>
    </location>
</feature>
<feature type="chain" id="PRO_5007836072" evidence="2">
    <location>
        <begin position="23"/>
        <end position="359"/>
    </location>
</feature>
<gene>
    <name evidence="4" type="ORF">NOR_05874</name>
</gene>
<reference evidence="4 5" key="1">
    <citation type="journal article" date="2016" name="Genome Biol. Evol.">
        <title>Divergent and convergent evolution of fungal pathogenicity.</title>
        <authorList>
            <person name="Shang Y."/>
            <person name="Xiao G."/>
            <person name="Zheng P."/>
            <person name="Cen K."/>
            <person name="Zhan S."/>
            <person name="Wang C."/>
        </authorList>
    </citation>
    <scope>NUCLEOTIDE SEQUENCE [LARGE SCALE GENOMIC DNA]</scope>
    <source>
        <strain evidence="4 5">RCEF 4871</strain>
    </source>
</reference>
<feature type="compositionally biased region" description="Low complexity" evidence="1">
    <location>
        <begin position="91"/>
        <end position="119"/>
    </location>
</feature>
<name>A0A162JCM2_METRR</name>
<sequence length="359" mass="38745">MAPVSQLSKALLLAISFEAATALGSDLDPVLGGDKEGNKGGSHLIPPPCEATITIPYIGTVTTSTTIIPCGTDPATLVIQTPLITERCGPTQSTTDEPPRTTTWDRTTQSTTTAETTTENQVTITTYTTTSQVPSPTPGGPCELIKPNCYAAGFDIDYYANPFAGYSRENSLPWSYYITQKLTPLDSSTTNVTFFPQDFGPPESLPKVYPRPDLPAHWYAIGWTKQTNGGITVDANNFTLVYSGFYRAPETGRHTLCTTADNENDVFFGHGSAFSCLDGRVDTNAKPLVVSTGGSFINGIKCADLDLIEGAYYPLRSVMGDWQGPSAFNLTIQTPSQTFENRKNDYTGQAYPFSCQLSL</sequence>
<dbReference type="Proteomes" id="UP000243498">
    <property type="component" value="Unassembled WGS sequence"/>
</dbReference>
<evidence type="ECO:0000256" key="1">
    <source>
        <dbReference type="SAM" id="MobiDB-lite"/>
    </source>
</evidence>
<evidence type="ECO:0000313" key="5">
    <source>
        <dbReference type="Proteomes" id="UP000243498"/>
    </source>
</evidence>
<accession>A0A162JCM2</accession>
<keyword evidence="2" id="KW-0732">Signal</keyword>